<proteinExistence type="predicted"/>
<comment type="caution">
    <text evidence="3">The sequence shown here is derived from an EMBL/GenBank/DDBJ whole genome shotgun (WGS) entry which is preliminary data.</text>
</comment>
<dbReference type="GO" id="GO:0004672">
    <property type="term" value="F:protein kinase activity"/>
    <property type="evidence" value="ECO:0007669"/>
    <property type="project" value="InterPro"/>
</dbReference>
<dbReference type="PROSITE" id="PS50011">
    <property type="entry name" value="PROTEIN_KINASE_DOM"/>
    <property type="match status" value="1"/>
</dbReference>
<gene>
    <name evidence="3" type="ORF">PNOK_0690800</name>
</gene>
<evidence type="ECO:0000313" key="3">
    <source>
        <dbReference type="EMBL" id="PAV16844.1"/>
    </source>
</evidence>
<dbReference type="Pfam" id="PF17667">
    <property type="entry name" value="Pkinase_fungal"/>
    <property type="match status" value="1"/>
</dbReference>
<evidence type="ECO:0000259" key="2">
    <source>
        <dbReference type="PROSITE" id="PS50011"/>
    </source>
</evidence>
<organism evidence="3 4">
    <name type="scientific">Pyrrhoderma noxium</name>
    <dbReference type="NCBI Taxonomy" id="2282107"/>
    <lineage>
        <taxon>Eukaryota</taxon>
        <taxon>Fungi</taxon>
        <taxon>Dikarya</taxon>
        <taxon>Basidiomycota</taxon>
        <taxon>Agaricomycotina</taxon>
        <taxon>Agaricomycetes</taxon>
        <taxon>Hymenochaetales</taxon>
        <taxon>Hymenochaetaceae</taxon>
        <taxon>Pyrrhoderma</taxon>
    </lineage>
</organism>
<reference evidence="3 4" key="1">
    <citation type="journal article" date="2017" name="Mol. Ecol.">
        <title>Comparative and population genomic landscape of Phellinus noxius: A hypervariable fungus causing root rot in trees.</title>
        <authorList>
            <person name="Chung C.L."/>
            <person name="Lee T.J."/>
            <person name="Akiba M."/>
            <person name="Lee H.H."/>
            <person name="Kuo T.H."/>
            <person name="Liu D."/>
            <person name="Ke H.M."/>
            <person name="Yokoi T."/>
            <person name="Roa M.B."/>
            <person name="Lu M.J."/>
            <person name="Chang Y.Y."/>
            <person name="Ann P.J."/>
            <person name="Tsai J.N."/>
            <person name="Chen C.Y."/>
            <person name="Tzean S.S."/>
            <person name="Ota Y."/>
            <person name="Hattori T."/>
            <person name="Sahashi N."/>
            <person name="Liou R.F."/>
            <person name="Kikuchi T."/>
            <person name="Tsai I.J."/>
        </authorList>
    </citation>
    <scope>NUCLEOTIDE SEQUENCE [LARGE SCALE GENOMIC DNA]</scope>
    <source>
        <strain evidence="3 4">FFPRI411160</strain>
    </source>
</reference>
<sequence length="999" mass="113243">MCRVEGCLYSTYFIESDSPVTQQFPKALEISVHLLVISASHEVRGNSSSLIIPKRTRHQKMPNIYKDNVPIKRADTVFQKIAYLSTKPRSLDIIERIGGDIRSGSLEYFFNHVLPPMKLGLDVDRVYNSCIRGKILSKKRGSKEYTWKGVRKNSEGTEAHKTRFVNIFRAITRMTQRNASVKTSSGITFAHFDILDDNSKLKSGSDGVNSQDNVIYLENALESLSDSSEEGRLCVTSFSFHFKGSNSNSDVYNNIQCVLHRLMTTMHKDPCRRFVLGATIEDTSVRLWCCNRAMIIASEQFDINRDAKLLIRLILCLGFADKVEMGWDSTMSSEYKNNDRIFDIEICGDHYKTSSSNIVFQHDDDDMCSAATRIYKAFRAGDIEEKEELIIKDYWPTDYLDTEDVRLREMLNDITDPLERELVERSILTPISCERAKLGNREDHTKETILRGESPNMSYKIILPGERGETGTFILRGPNSFVDLVATSSSDDGTSLLSSDDSMNSSSPDDGTREPSSYDKTKPKSIPSGGSTKSPSSVKIRKSSSLDKNAESLSLNSGSDMPFLDKSTKSSSSNDLVVRETLPFDDTANRKSYVNRWHCRIVYKQVATPYEDLRNLKDMALILEHTIQALQIIHKAGWVHRDLSVGNLYLYIDSVNGEKRGLIGDFEFAKKVGGGGRYDTKTGTLEFMAPEILIGNYLYIRPKTPVSGGTDTSVDKRMSADTKLGFWANHLHDLESVWWVIIWTITHFLKASDIESRSPDYKLEKSKREKSINSIFSDIAIERWKFLATDTFYYRLGSIFNSFPKVKHIAKLMKIRLTSAYYAREKTMDDSAPILVSDGCPLHREILKCLRSNPFEDIDVVPIWNAPSDSASTTTDSKRSSKEKIGDARRIEDVIRAEEEPVVNEADDTTSQCIINKRKRKRKEDPQDIDNEVSRPMTRSRVALPDINRRITRSMTKFMWDAKPSGDGRGATQNRSIRGQGVSSRRERIARNGRKRKAT</sequence>
<dbReference type="InterPro" id="IPR011009">
    <property type="entry name" value="Kinase-like_dom_sf"/>
</dbReference>
<dbReference type="SUPFAM" id="SSF56112">
    <property type="entry name" value="Protein kinase-like (PK-like)"/>
    <property type="match status" value="1"/>
</dbReference>
<feature type="compositionally biased region" description="Polar residues" evidence="1">
    <location>
        <begin position="971"/>
        <end position="983"/>
    </location>
</feature>
<feature type="region of interest" description="Disordered" evidence="1">
    <location>
        <begin position="491"/>
        <end position="570"/>
    </location>
</feature>
<dbReference type="Gene3D" id="1.10.510.10">
    <property type="entry name" value="Transferase(Phosphotransferase) domain 1"/>
    <property type="match status" value="1"/>
</dbReference>
<dbReference type="OrthoDB" id="5584477at2759"/>
<dbReference type="EMBL" id="NBII01000007">
    <property type="protein sequence ID" value="PAV16844.1"/>
    <property type="molecule type" value="Genomic_DNA"/>
</dbReference>
<evidence type="ECO:0000313" key="4">
    <source>
        <dbReference type="Proteomes" id="UP000217199"/>
    </source>
</evidence>
<dbReference type="PANTHER" id="PTHR38248:SF2">
    <property type="entry name" value="FUNK1 11"/>
    <property type="match status" value="1"/>
</dbReference>
<accession>A0A286UBD5</accession>
<protein>
    <submittedName>
        <fullName evidence="3">Other 1 kinase</fullName>
    </submittedName>
</protein>
<keyword evidence="3" id="KW-0418">Kinase</keyword>
<name>A0A286UBD5_9AGAM</name>
<feature type="compositionally biased region" description="Low complexity" evidence="1">
    <location>
        <begin position="491"/>
        <end position="509"/>
    </location>
</feature>
<feature type="compositionally biased region" description="Basic and acidic residues" evidence="1">
    <location>
        <begin position="510"/>
        <end position="522"/>
    </location>
</feature>
<dbReference type="InParanoid" id="A0A286UBD5"/>
<keyword evidence="4" id="KW-1185">Reference proteome</keyword>
<dbReference type="InterPro" id="IPR000719">
    <property type="entry name" value="Prot_kinase_dom"/>
</dbReference>
<feature type="domain" description="Protein kinase" evidence="2">
    <location>
        <begin position="481"/>
        <end position="822"/>
    </location>
</feature>
<keyword evidence="3" id="KW-0808">Transferase</keyword>
<dbReference type="PANTHER" id="PTHR38248">
    <property type="entry name" value="FUNK1 6"/>
    <property type="match status" value="1"/>
</dbReference>
<evidence type="ECO:0000256" key="1">
    <source>
        <dbReference type="SAM" id="MobiDB-lite"/>
    </source>
</evidence>
<dbReference type="InterPro" id="IPR040976">
    <property type="entry name" value="Pkinase_fungal"/>
</dbReference>
<dbReference type="AlphaFoldDB" id="A0A286UBD5"/>
<feature type="region of interest" description="Disordered" evidence="1">
    <location>
        <begin position="902"/>
        <end position="999"/>
    </location>
</feature>
<dbReference type="GO" id="GO:0005524">
    <property type="term" value="F:ATP binding"/>
    <property type="evidence" value="ECO:0007669"/>
    <property type="project" value="InterPro"/>
</dbReference>
<dbReference type="Proteomes" id="UP000217199">
    <property type="component" value="Unassembled WGS sequence"/>
</dbReference>
<dbReference type="STRING" id="2282107.A0A286UBD5"/>